<dbReference type="FunFam" id="2.60.210.10:FF:000012">
    <property type="entry name" value="BTB/POZ and MATH domain-containing protein 4"/>
    <property type="match status" value="1"/>
</dbReference>
<gene>
    <name evidence="10" type="primary">LOC116211208</name>
    <name evidence="7" type="ORF">CDL15_Pgr025258</name>
</gene>
<dbReference type="InterPro" id="IPR000210">
    <property type="entry name" value="BTB/POZ_dom"/>
</dbReference>
<dbReference type="Pfam" id="PF24570">
    <property type="entry name" value="BACK_BPM_SPOP"/>
    <property type="match status" value="1"/>
</dbReference>
<dbReference type="EMBL" id="MTKT01004939">
    <property type="protein sequence ID" value="OWM69071.1"/>
    <property type="molecule type" value="Genomic_DNA"/>
</dbReference>
<evidence type="ECO:0000313" key="9">
    <source>
        <dbReference type="Proteomes" id="UP000515151"/>
    </source>
</evidence>
<dbReference type="Gene3D" id="3.30.710.10">
    <property type="entry name" value="Potassium Channel Kv1.1, Chain A"/>
    <property type="match status" value="1"/>
</dbReference>
<dbReference type="Pfam" id="PF22486">
    <property type="entry name" value="MATH_2"/>
    <property type="match status" value="1"/>
</dbReference>
<dbReference type="InterPro" id="IPR034090">
    <property type="entry name" value="BPM_C"/>
</dbReference>
<dbReference type="InterPro" id="IPR002083">
    <property type="entry name" value="MATH/TRAF_dom"/>
</dbReference>
<feature type="region of interest" description="Disordered" evidence="4">
    <location>
        <begin position="371"/>
        <end position="402"/>
    </location>
</feature>
<comment type="pathway">
    <text evidence="2">Protein modification; protein ubiquitination.</text>
</comment>
<dbReference type="GO" id="GO:0071472">
    <property type="term" value="P:cellular response to salt stress"/>
    <property type="evidence" value="ECO:0007669"/>
    <property type="project" value="UniProtKB-ARBA"/>
</dbReference>
<evidence type="ECO:0000313" key="8">
    <source>
        <dbReference type="Proteomes" id="UP000197138"/>
    </source>
</evidence>
<reference evidence="10" key="4">
    <citation type="submission" date="2025-04" db="UniProtKB">
        <authorList>
            <consortium name="RefSeq"/>
        </authorList>
    </citation>
    <scope>IDENTIFICATION</scope>
    <source>
        <tissue evidence="10">Leaf</tissue>
    </source>
</reference>
<protein>
    <submittedName>
        <fullName evidence="10">BTB/POZ and MATH domain-containing protein 4</fullName>
    </submittedName>
</protein>
<dbReference type="OrthoDB" id="6359816at2759"/>
<dbReference type="InterPro" id="IPR011333">
    <property type="entry name" value="SKP1/BTB/POZ_sf"/>
</dbReference>
<keyword evidence="9" id="KW-1185">Reference proteome</keyword>
<dbReference type="UniPathway" id="UPA00143"/>
<feature type="domain" description="MATH" evidence="6">
    <location>
        <begin position="24"/>
        <end position="158"/>
    </location>
</feature>
<comment type="function">
    <text evidence="1">May act as a substrate-specific adapter of an E3 ubiquitin-protein ligase complex (CUL3-RBX1-BTB) which mediates the ubiquitination and subsequent proteasomal degradation of target proteins.</text>
</comment>
<dbReference type="Gene3D" id="2.60.210.10">
    <property type="entry name" value="Apoptosis, Tumor Necrosis Factor Receptor Associated Protein 2, Chain A"/>
    <property type="match status" value="1"/>
</dbReference>
<evidence type="ECO:0000313" key="7">
    <source>
        <dbReference type="EMBL" id="OWM69071.1"/>
    </source>
</evidence>
<accession>A0A218WA28</accession>
<dbReference type="GO" id="GO:0016567">
    <property type="term" value="P:protein ubiquitination"/>
    <property type="evidence" value="ECO:0007669"/>
    <property type="project" value="UniProtKB-UniPathway"/>
</dbReference>
<feature type="region of interest" description="Disordered" evidence="4">
    <location>
        <begin position="1"/>
        <end position="21"/>
    </location>
</feature>
<dbReference type="Gene3D" id="1.25.40.420">
    <property type="match status" value="1"/>
</dbReference>
<evidence type="ECO:0000313" key="10">
    <source>
        <dbReference type="RefSeq" id="XP_031401338.1"/>
    </source>
</evidence>
<evidence type="ECO:0000256" key="3">
    <source>
        <dbReference type="ARBA" id="ARBA00010846"/>
    </source>
</evidence>
<dbReference type="PANTHER" id="PTHR26379">
    <property type="entry name" value="BTB/POZ AND MATH DOMAIN-CONTAINING PROTEIN 1"/>
    <property type="match status" value="1"/>
</dbReference>
<dbReference type="RefSeq" id="XP_031401338.1">
    <property type="nucleotide sequence ID" value="XM_031545478.1"/>
</dbReference>
<dbReference type="GeneID" id="116211208"/>
<reference evidence="9" key="3">
    <citation type="journal article" date="2020" name="Plant Biotechnol. J.">
        <title>The pomegranate (Punica granatum L.) draft genome dissects genetic divergence between soft- and hard-seeded cultivars.</title>
        <authorList>
            <person name="Luo X."/>
            <person name="Li H."/>
            <person name="Wu Z."/>
            <person name="Yao W."/>
            <person name="Zhao P."/>
            <person name="Cao D."/>
            <person name="Yu H."/>
            <person name="Li K."/>
            <person name="Poudel K."/>
            <person name="Zhao D."/>
            <person name="Zhang F."/>
            <person name="Xia X."/>
            <person name="Chen L."/>
            <person name="Wang Q."/>
            <person name="Jing D."/>
            <person name="Cao S."/>
        </authorList>
    </citation>
    <scope>NUCLEOTIDE SEQUENCE [LARGE SCALE GENOMIC DNA]</scope>
</reference>
<dbReference type="Proteomes" id="UP000197138">
    <property type="component" value="Unassembled WGS sequence"/>
</dbReference>
<dbReference type="InterPro" id="IPR045005">
    <property type="entry name" value="BPM1-6"/>
</dbReference>
<evidence type="ECO:0000256" key="2">
    <source>
        <dbReference type="ARBA" id="ARBA00004906"/>
    </source>
</evidence>
<dbReference type="CDD" id="cd18280">
    <property type="entry name" value="BTB_POZ_BPM_plant"/>
    <property type="match status" value="1"/>
</dbReference>
<evidence type="ECO:0000259" key="6">
    <source>
        <dbReference type="PROSITE" id="PS50144"/>
    </source>
</evidence>
<reference evidence="8" key="1">
    <citation type="journal article" date="2017" name="Plant J.">
        <title>The pomegranate (Punica granatum L.) genome and the genomics of punicalagin biosynthesis.</title>
        <authorList>
            <person name="Qin G."/>
            <person name="Xu C."/>
            <person name="Ming R."/>
            <person name="Tang H."/>
            <person name="Guyot R."/>
            <person name="Kramer E.M."/>
            <person name="Hu Y."/>
            <person name="Yi X."/>
            <person name="Qi Y."/>
            <person name="Xu X."/>
            <person name="Gao Z."/>
            <person name="Pan H."/>
            <person name="Jian J."/>
            <person name="Tian Y."/>
            <person name="Yue Z."/>
            <person name="Xu Y."/>
        </authorList>
    </citation>
    <scope>NUCLEOTIDE SEQUENCE [LARGE SCALE GENOMIC DNA]</scope>
    <source>
        <strain evidence="8">cv. Dabenzi</strain>
    </source>
</reference>
<organism evidence="7 8">
    <name type="scientific">Punica granatum</name>
    <name type="common">Pomegranate</name>
    <dbReference type="NCBI Taxonomy" id="22663"/>
    <lineage>
        <taxon>Eukaryota</taxon>
        <taxon>Viridiplantae</taxon>
        <taxon>Streptophyta</taxon>
        <taxon>Embryophyta</taxon>
        <taxon>Tracheophyta</taxon>
        <taxon>Spermatophyta</taxon>
        <taxon>Magnoliopsida</taxon>
        <taxon>eudicotyledons</taxon>
        <taxon>Gunneridae</taxon>
        <taxon>Pentapetalae</taxon>
        <taxon>rosids</taxon>
        <taxon>malvids</taxon>
        <taxon>Myrtales</taxon>
        <taxon>Lythraceae</taxon>
        <taxon>Punica</taxon>
    </lineage>
</organism>
<dbReference type="SMART" id="SM00225">
    <property type="entry name" value="BTB"/>
    <property type="match status" value="1"/>
</dbReference>
<dbReference type="PANTHER" id="PTHR26379:SF229">
    <property type="entry name" value="BTB_POZ AND MATH DOMAIN-CONTAINING PROTEIN 5-RELATED"/>
    <property type="match status" value="1"/>
</dbReference>
<reference evidence="7" key="2">
    <citation type="submission" date="2017-06" db="EMBL/GenBank/DDBJ databases">
        <title>The pomegranate genome and the genomics of punicalagin biosynthesis.</title>
        <authorList>
            <person name="Xu C."/>
        </authorList>
    </citation>
    <scope>NUCLEOTIDE SEQUENCE [LARGE SCALE GENOMIC DNA]</scope>
    <source>
        <tissue evidence="7">Fresh leaf</tissue>
    </source>
</reference>
<dbReference type="Proteomes" id="UP000515151">
    <property type="component" value="Chromosome 6"/>
</dbReference>
<dbReference type="AlphaFoldDB" id="A0A218WA28"/>
<dbReference type="SMART" id="SM00061">
    <property type="entry name" value="MATH"/>
    <property type="match status" value="1"/>
</dbReference>
<dbReference type="PROSITE" id="PS50144">
    <property type="entry name" value="MATH"/>
    <property type="match status" value="1"/>
</dbReference>
<dbReference type="CDD" id="cd14736">
    <property type="entry name" value="BACK_AtBPM-like"/>
    <property type="match status" value="1"/>
</dbReference>
<feature type="domain" description="BTB" evidence="5">
    <location>
        <begin position="194"/>
        <end position="260"/>
    </location>
</feature>
<dbReference type="Pfam" id="PF00651">
    <property type="entry name" value="BTB"/>
    <property type="match status" value="1"/>
</dbReference>
<proteinExistence type="inferred from homology"/>
<evidence type="ECO:0000256" key="4">
    <source>
        <dbReference type="SAM" id="MobiDB-lite"/>
    </source>
</evidence>
<dbReference type="InterPro" id="IPR008974">
    <property type="entry name" value="TRAF-like"/>
</dbReference>
<dbReference type="FunFam" id="3.30.710.10:FF:000136">
    <property type="entry name" value="BTB-POZ and math domain 1"/>
    <property type="match status" value="1"/>
</dbReference>
<sequence length="402" mass="44079">MVENSGENLLEGPTSSRSVTETVNGSHKFVIQGYSLAKGMGIGKHIASDNFTVGGFQWAIYFYPDGKNPEDNATYVSVFIALASEGTDVRALFELTLLDQSGKGKHKVHSHFDRSLESGPYTLKYRGSMWGYKRFFRRSALETSDYLKDDCLELNCTVGVVVSSIECPRLHSIPVPESDLGAHFGTLLENMEGSDVTFDVAGEKFRAHKLVLAARSNVFRAKFIDNIGEEKEEMVITDLEPKVFKALLHFIYRDDLSGDVVSIGSSSSTCTSSIADTLTAKLLAAADKYGLERMRLMCESRLCKEISINSVARILALADCCHAKELKAVCLKFAAENLAAVMRSDGFEYLKENCAPLQSELLKTVAGCEEECSSGGGKSRSVWAQLSDGGDSNGRRVRHRAE</sequence>
<comment type="similarity">
    <text evidence="3">Belongs to the Tdpoz family.</text>
</comment>
<dbReference type="InterPro" id="IPR056423">
    <property type="entry name" value="BACK_BPM_SPOP"/>
</dbReference>
<dbReference type="CDD" id="cd00121">
    <property type="entry name" value="MATH"/>
    <property type="match status" value="1"/>
</dbReference>
<dbReference type="PROSITE" id="PS50097">
    <property type="entry name" value="BTB"/>
    <property type="match status" value="1"/>
</dbReference>
<dbReference type="SUPFAM" id="SSF54695">
    <property type="entry name" value="POZ domain"/>
    <property type="match status" value="1"/>
</dbReference>
<dbReference type="SUPFAM" id="SSF49599">
    <property type="entry name" value="TRAF domain-like"/>
    <property type="match status" value="1"/>
</dbReference>
<evidence type="ECO:0000259" key="5">
    <source>
        <dbReference type="PROSITE" id="PS50097"/>
    </source>
</evidence>
<name>A0A218WA28_PUNGR</name>
<evidence type="ECO:0000256" key="1">
    <source>
        <dbReference type="ARBA" id="ARBA00002668"/>
    </source>
</evidence>